<feature type="transmembrane region" description="Helical" evidence="1">
    <location>
        <begin position="307"/>
        <end position="324"/>
    </location>
</feature>
<evidence type="ECO:0000256" key="1">
    <source>
        <dbReference type="SAM" id="Phobius"/>
    </source>
</evidence>
<feature type="transmembrane region" description="Helical" evidence="1">
    <location>
        <begin position="359"/>
        <end position="384"/>
    </location>
</feature>
<sequence>MELRREDDTYTQILNDIKGSTIGFQITSTSNNRVVFQQAGLSTNKHEYKVKYCRILIDYYTCEEGKYYPYSSDRLDFDIEYYQTLLRTTKKKLQIYNAQLLDVISADTCTINNCLATKFVYRRTGYNENSPVIVATYIIFNYSECVRITFSFRETEQNVWLNDLVKVKDSFQWMNLHHKVVEVMDTTKDEAIREGMELGVSTVWKVIFEIILGCCFLGFIIKPKREKDTNIEDILTVDDTKVNLNDTIINTPQIGTTSKHKAAQHRDVRNRIWKIVKRLLLTIVIIIGSCIICTLMGDYGYYINCYFYYPFYFIVTTYYTYLIWRKQEVYSEDIVLYPLLKKIGIYSDISDSYALRKKLLLSVIPLSLVTILTSLLVVSISSLAPEDNEVSIGSLLLGLPVIAWEVFFVYVYGRKWLNNAHKI</sequence>
<evidence type="ECO:0000313" key="3">
    <source>
        <dbReference type="Proteomes" id="UP000488521"/>
    </source>
</evidence>
<name>A0A6I0SB90_BACT4</name>
<proteinExistence type="predicted"/>
<evidence type="ECO:0000313" key="2">
    <source>
        <dbReference type="EMBL" id="KAB4478028.1"/>
    </source>
</evidence>
<keyword evidence="1" id="KW-0812">Transmembrane</keyword>
<feature type="transmembrane region" description="Helical" evidence="1">
    <location>
        <begin position="279"/>
        <end position="301"/>
    </location>
</feature>
<comment type="caution">
    <text evidence="2">The sequence shown here is derived from an EMBL/GenBank/DDBJ whole genome shotgun (WGS) entry which is preliminary data.</text>
</comment>
<dbReference type="Proteomes" id="UP000488521">
    <property type="component" value="Unassembled WGS sequence"/>
</dbReference>
<keyword evidence="1" id="KW-1133">Transmembrane helix</keyword>
<organism evidence="2 3">
    <name type="scientific">Bacteroides thetaiotaomicron</name>
    <dbReference type="NCBI Taxonomy" id="818"/>
    <lineage>
        <taxon>Bacteria</taxon>
        <taxon>Pseudomonadati</taxon>
        <taxon>Bacteroidota</taxon>
        <taxon>Bacteroidia</taxon>
        <taxon>Bacteroidales</taxon>
        <taxon>Bacteroidaceae</taxon>
        <taxon>Bacteroides</taxon>
    </lineage>
</organism>
<feature type="transmembrane region" description="Helical" evidence="1">
    <location>
        <begin position="390"/>
        <end position="413"/>
    </location>
</feature>
<keyword evidence="1" id="KW-0472">Membrane</keyword>
<dbReference type="AlphaFoldDB" id="A0A6I0SB90"/>
<feature type="transmembrane region" description="Helical" evidence="1">
    <location>
        <begin position="203"/>
        <end position="221"/>
    </location>
</feature>
<reference evidence="2 3" key="1">
    <citation type="journal article" date="2019" name="Nat. Med.">
        <title>A library of human gut bacterial isolates paired with longitudinal multiomics data enables mechanistic microbiome research.</title>
        <authorList>
            <person name="Poyet M."/>
            <person name="Groussin M."/>
            <person name="Gibbons S.M."/>
            <person name="Avila-Pacheco J."/>
            <person name="Jiang X."/>
            <person name="Kearney S.M."/>
            <person name="Perrotta A.R."/>
            <person name="Berdy B."/>
            <person name="Zhao S."/>
            <person name="Lieberman T.D."/>
            <person name="Swanson P.K."/>
            <person name="Smith M."/>
            <person name="Roesemann S."/>
            <person name="Alexander J.E."/>
            <person name="Rich S.A."/>
            <person name="Livny J."/>
            <person name="Vlamakis H."/>
            <person name="Clish C."/>
            <person name="Bullock K."/>
            <person name="Deik A."/>
            <person name="Scott J."/>
            <person name="Pierce K.A."/>
            <person name="Xavier R.J."/>
            <person name="Alm E.J."/>
        </authorList>
    </citation>
    <scope>NUCLEOTIDE SEQUENCE [LARGE SCALE GENOMIC DNA]</scope>
    <source>
        <strain evidence="2 3">BIOML-A156</strain>
    </source>
</reference>
<dbReference type="EMBL" id="WCRS01000002">
    <property type="protein sequence ID" value="KAB4478028.1"/>
    <property type="molecule type" value="Genomic_DNA"/>
</dbReference>
<protein>
    <submittedName>
        <fullName evidence="2">Uncharacterized protein</fullName>
    </submittedName>
</protein>
<dbReference type="RefSeq" id="WP_090615158.1">
    <property type="nucleotide sequence ID" value="NZ_JBDMLU010000013.1"/>
</dbReference>
<accession>A0A6I0SB90</accession>
<gene>
    <name evidence="2" type="ORF">GAN59_03705</name>
</gene>